<evidence type="ECO:0000313" key="1">
    <source>
        <dbReference type="EMBL" id="GAY76239.1"/>
    </source>
</evidence>
<dbReference type="AlphaFoldDB" id="A0A4Y1ZB31"/>
<reference evidence="1 2" key="1">
    <citation type="submission" date="2017-11" db="EMBL/GenBank/DDBJ databases">
        <title>Draft Genome Sequence of Sporolactobacillus inulinus NBRC 111894 Isolated from Koso, a Japanese Sugar-Vegetable Fermented Beverage.</title>
        <authorList>
            <person name="Chiou T.Y."/>
            <person name="Oshima K."/>
            <person name="Suda W."/>
            <person name="Hattori M."/>
            <person name="Takahashi T."/>
        </authorList>
    </citation>
    <scope>NUCLEOTIDE SEQUENCE [LARGE SCALE GENOMIC DNA]</scope>
    <source>
        <strain evidence="1 2">NBRC111894</strain>
    </source>
</reference>
<name>A0A4Y1ZB31_9BACL</name>
<dbReference type="EMBL" id="BEXB01000012">
    <property type="protein sequence ID" value="GAY76239.1"/>
    <property type="molecule type" value="Genomic_DNA"/>
</dbReference>
<keyword evidence="1" id="KW-0808">Transferase</keyword>
<dbReference type="RefSeq" id="WP_262392585.1">
    <property type="nucleotide sequence ID" value="NZ_BEXB01000012.1"/>
</dbReference>
<gene>
    <name evidence="1" type="ORF">NBRC111894_1793</name>
</gene>
<dbReference type="Proteomes" id="UP000319716">
    <property type="component" value="Unassembled WGS sequence"/>
</dbReference>
<protein>
    <submittedName>
        <fullName evidence="1">Glycosyltransferase</fullName>
    </submittedName>
</protein>
<accession>A0A4Y1ZB31</accession>
<organism evidence="1 2">
    <name type="scientific">Sporolactobacillus inulinus</name>
    <dbReference type="NCBI Taxonomy" id="2078"/>
    <lineage>
        <taxon>Bacteria</taxon>
        <taxon>Bacillati</taxon>
        <taxon>Bacillota</taxon>
        <taxon>Bacilli</taxon>
        <taxon>Bacillales</taxon>
        <taxon>Sporolactobacillaceae</taxon>
        <taxon>Sporolactobacillus</taxon>
    </lineage>
</organism>
<sequence>MKIGINATILDDKPTGLGIFTLNIINQLADILDEKDELVIYTSIPSYFENLNVTVRKVTDSVQPKNGKKAGLIRFLWTQFMFPILFYRDKCDIMYSTTHHGNLFLTNKQVLTIHDLLPIKFPNQYMLQNLLF</sequence>
<evidence type="ECO:0000313" key="2">
    <source>
        <dbReference type="Proteomes" id="UP000319716"/>
    </source>
</evidence>
<dbReference type="GO" id="GO:0016740">
    <property type="term" value="F:transferase activity"/>
    <property type="evidence" value="ECO:0007669"/>
    <property type="project" value="UniProtKB-KW"/>
</dbReference>
<proteinExistence type="predicted"/>
<comment type="caution">
    <text evidence="1">The sequence shown here is derived from an EMBL/GenBank/DDBJ whole genome shotgun (WGS) entry which is preliminary data.</text>
</comment>
<dbReference type="SUPFAM" id="SSF53756">
    <property type="entry name" value="UDP-Glycosyltransferase/glycogen phosphorylase"/>
    <property type="match status" value="1"/>
</dbReference>